<dbReference type="InterPro" id="IPR056281">
    <property type="entry name" value="MIT_ATG1a/b/c"/>
</dbReference>
<evidence type="ECO:0000259" key="10">
    <source>
        <dbReference type="PROSITE" id="PS50011"/>
    </source>
</evidence>
<keyword evidence="2" id="KW-0723">Serine/threonine-protein kinase</keyword>
<dbReference type="GO" id="GO:0010506">
    <property type="term" value="P:regulation of autophagy"/>
    <property type="evidence" value="ECO:0000318"/>
    <property type="project" value="GO_Central"/>
</dbReference>
<comment type="function">
    <text evidence="7">CIPK serine-threonine protein kinases interact with CBL proteins. Binding of a CBL protein to the regulatory NAF domain of CIPK protein lead to the activation of the kinase in a calcium-dependent manner.</text>
</comment>
<evidence type="ECO:0000256" key="5">
    <source>
        <dbReference type="ARBA" id="ARBA00022777"/>
    </source>
</evidence>
<evidence type="ECO:0000256" key="4">
    <source>
        <dbReference type="ARBA" id="ARBA00022741"/>
    </source>
</evidence>
<dbReference type="GO" id="GO:0004674">
    <property type="term" value="F:protein serine/threonine kinase activity"/>
    <property type="evidence" value="ECO:0000318"/>
    <property type="project" value="GO_Central"/>
</dbReference>
<sequence length="715" mass="80038">MDFDDLNRKDCCLIGNYILETRIGSGSFAVVWKSRHRHLGTVVAIKEIHRKKFLPQVSDNLLREISILRTINHPNIIHLFEAIQTDDRIYLILEYCAGGDLWDFINRHGKVSQEVSRNLMRQLASGLKVLQEKHVIHRDLKPQNLLLSSKEGTPLLKIGDFGFARSLANQTLADTLCGSPLYMAPEIMNNRKYDAKADLWSVGAIFYQLLTGKLPYSGNHPAQLFQNISESTELKFPKGALEVLHPDAVNLCRSLLRQNPVERLSFTEFFDHKYFQEPRSNQAVETTPVVQSLEAEKVESHLEQPIESSNRDSETTSSTVRNRTSRGKNIGSSVREQLIEPSNIAAEITSSSVHSSISKGKNICSLVREQPIEPILNLGLDELRKSLDCIQHSLNQIEVSDSMDSIEKDYVLVNAHCPSMEETSSYYLEPSLQGSLRVSHAFNIDQDMIAKTQKKDFVASTRDIGESSRSLDQFSMARAASMLREVQGLSILHPSTRLQLFNQYLHVLSDLSQEKCNAGMFLESFSVELVALALWKEAVEISGTWLSSSDKRESSKTSLGIDSTTPQKDADYAANDEGNVDFNRPSSVSKWAQLGFIAAVDRTEKLSQNIQEIDGATVIPDAMEIIFQKAIALGKSGAVDQYMENKDNAAASYSKAILLFSFILGEAESLNSPFSLTSPNKQRIQHYIHYLQTQTNLLLPQQLQKQLEGAPSTSK</sequence>
<keyword evidence="4 8" id="KW-0547">Nucleotide-binding</keyword>
<dbReference type="KEGG" id="csv:101221622"/>
<feature type="region of interest" description="Disordered" evidence="9">
    <location>
        <begin position="296"/>
        <end position="334"/>
    </location>
</feature>
<dbReference type="GO" id="GO:0000045">
    <property type="term" value="P:autophagosome assembly"/>
    <property type="evidence" value="ECO:0000318"/>
    <property type="project" value="GO_Central"/>
</dbReference>
<evidence type="ECO:0000256" key="6">
    <source>
        <dbReference type="ARBA" id="ARBA00022840"/>
    </source>
</evidence>
<dbReference type="GO" id="GO:0005737">
    <property type="term" value="C:cytoplasm"/>
    <property type="evidence" value="ECO:0000318"/>
    <property type="project" value="GO_Central"/>
</dbReference>
<dbReference type="EMBL" id="CM002927">
    <property type="protein sequence ID" value="KGN46476.1"/>
    <property type="molecule type" value="Genomic_DNA"/>
</dbReference>
<dbReference type="SUPFAM" id="SSF56112">
    <property type="entry name" value="Protein kinase-like (PK-like)"/>
    <property type="match status" value="1"/>
</dbReference>
<reference evidence="11 12" key="2">
    <citation type="journal article" date="2009" name="PLoS ONE">
        <title>An integrated genetic and cytogenetic map of the cucumber genome.</title>
        <authorList>
            <person name="Ren Y."/>
            <person name="Zhang Z."/>
            <person name="Liu J."/>
            <person name="Staub J.E."/>
            <person name="Han Y."/>
            <person name="Cheng Z."/>
            <person name="Li X."/>
            <person name="Lu J."/>
            <person name="Miao H."/>
            <person name="Kang H."/>
            <person name="Xie B."/>
            <person name="Gu X."/>
            <person name="Wang X."/>
            <person name="Du Y."/>
            <person name="Jin W."/>
            <person name="Huang S."/>
        </authorList>
    </citation>
    <scope>NUCLEOTIDE SEQUENCE [LARGE SCALE GENOMIC DNA]</scope>
    <source>
        <strain evidence="12">cv. 9930</strain>
    </source>
</reference>
<evidence type="ECO:0000256" key="7">
    <source>
        <dbReference type="ARBA" id="ARBA00058225"/>
    </source>
</evidence>
<keyword evidence="3" id="KW-0808">Transferase</keyword>
<dbReference type="InterPro" id="IPR000719">
    <property type="entry name" value="Prot_kinase_dom"/>
</dbReference>
<protein>
    <recommendedName>
        <fullName evidence="10">Protein kinase domain-containing protein</fullName>
    </recommendedName>
</protein>
<dbReference type="InterPro" id="IPR045269">
    <property type="entry name" value="Atg1-like"/>
</dbReference>
<keyword evidence="5" id="KW-0418">Kinase</keyword>
<dbReference type="InterPro" id="IPR008271">
    <property type="entry name" value="Ser/Thr_kinase_AS"/>
</dbReference>
<dbReference type="PROSITE" id="PS50011">
    <property type="entry name" value="PROTEIN_KINASE_DOM"/>
    <property type="match status" value="1"/>
</dbReference>
<dbReference type="PROSITE" id="PS00108">
    <property type="entry name" value="PROTEIN_KINASE_ST"/>
    <property type="match status" value="1"/>
</dbReference>
<reference evidence="11 12" key="1">
    <citation type="journal article" date="2009" name="Nat. Genet.">
        <title>The genome of the cucumber, Cucumis sativus L.</title>
        <authorList>
            <person name="Huang S."/>
            <person name="Li R."/>
            <person name="Zhang Z."/>
            <person name="Li L."/>
            <person name="Gu X."/>
            <person name="Fan W."/>
            <person name="Lucas W.J."/>
            <person name="Wang X."/>
            <person name="Xie B."/>
            <person name="Ni P."/>
            <person name="Ren Y."/>
            <person name="Zhu H."/>
            <person name="Li J."/>
            <person name="Lin K."/>
            <person name="Jin W."/>
            <person name="Fei Z."/>
            <person name="Li G."/>
            <person name="Staub J."/>
            <person name="Kilian A."/>
            <person name="van der Vossen E.A."/>
            <person name="Wu Y."/>
            <person name="Guo J."/>
            <person name="He J."/>
            <person name="Jia Z."/>
            <person name="Ren Y."/>
            <person name="Tian G."/>
            <person name="Lu Y."/>
            <person name="Ruan J."/>
            <person name="Qian W."/>
            <person name="Wang M."/>
            <person name="Huang Q."/>
            <person name="Li B."/>
            <person name="Xuan Z."/>
            <person name="Cao J."/>
            <person name="Asan"/>
            <person name="Wu Z."/>
            <person name="Zhang J."/>
            <person name="Cai Q."/>
            <person name="Bai Y."/>
            <person name="Zhao B."/>
            <person name="Han Y."/>
            <person name="Li Y."/>
            <person name="Li X."/>
            <person name="Wang S."/>
            <person name="Shi Q."/>
            <person name="Liu S."/>
            <person name="Cho W.K."/>
            <person name="Kim J.Y."/>
            <person name="Xu Y."/>
            <person name="Heller-Uszynska K."/>
            <person name="Miao H."/>
            <person name="Cheng Z."/>
            <person name="Zhang S."/>
            <person name="Wu J."/>
            <person name="Yang Y."/>
            <person name="Kang H."/>
            <person name="Li M."/>
            <person name="Liang H."/>
            <person name="Ren X."/>
            <person name="Shi Z."/>
            <person name="Wen M."/>
            <person name="Jian M."/>
            <person name="Yang H."/>
            <person name="Zhang G."/>
            <person name="Yang Z."/>
            <person name="Chen R."/>
            <person name="Liu S."/>
            <person name="Li J."/>
            <person name="Ma L."/>
            <person name="Liu H."/>
            <person name="Zhou Y."/>
            <person name="Zhao J."/>
            <person name="Fang X."/>
            <person name="Li G."/>
            <person name="Fang L."/>
            <person name="Li Y."/>
            <person name="Liu D."/>
            <person name="Zheng H."/>
            <person name="Zhang Y."/>
            <person name="Qin N."/>
            <person name="Li Z."/>
            <person name="Yang G."/>
            <person name="Yang S."/>
            <person name="Bolund L."/>
            <person name="Kristiansen K."/>
            <person name="Zheng H."/>
            <person name="Li S."/>
            <person name="Zhang X."/>
            <person name="Yang H."/>
            <person name="Wang J."/>
            <person name="Sun R."/>
            <person name="Zhang B."/>
            <person name="Jiang S."/>
            <person name="Wang J."/>
            <person name="Du Y."/>
            <person name="Li S."/>
        </authorList>
    </citation>
    <scope>NUCLEOTIDE SEQUENCE [LARGE SCALE GENOMIC DNA]</scope>
    <source>
        <strain evidence="12">cv. 9930</strain>
    </source>
</reference>
<evidence type="ECO:0000256" key="9">
    <source>
        <dbReference type="SAM" id="MobiDB-lite"/>
    </source>
</evidence>
<dbReference type="FunFam" id="1.10.510.10:FF:000571">
    <property type="entry name" value="Maternal embryonic leucine zipper kinase"/>
    <property type="match status" value="1"/>
</dbReference>
<feature type="domain" description="Protein kinase" evidence="10">
    <location>
        <begin position="17"/>
        <end position="275"/>
    </location>
</feature>
<dbReference type="CDD" id="cd14009">
    <property type="entry name" value="STKc_ATG1_ULK_like"/>
    <property type="match status" value="1"/>
</dbReference>
<reference evidence="11 12" key="3">
    <citation type="journal article" date="2010" name="BMC Genomics">
        <title>Transcriptome sequencing and comparative analysis of cucumber flowers with different sex types.</title>
        <authorList>
            <person name="Guo S."/>
            <person name="Zheng Y."/>
            <person name="Joung J.G."/>
            <person name="Liu S."/>
            <person name="Zhang Z."/>
            <person name="Crasta O.R."/>
            <person name="Sobral B.W."/>
            <person name="Xu Y."/>
            <person name="Huang S."/>
            <person name="Fei Z."/>
        </authorList>
    </citation>
    <scope>NUCLEOTIDE SEQUENCE [LARGE SCALE GENOMIC DNA]</scope>
    <source>
        <strain evidence="12">cv. 9930</strain>
    </source>
</reference>
<reference evidence="11 12" key="4">
    <citation type="journal article" date="2011" name="BMC Genomics">
        <title>RNA-Seq improves annotation of protein-coding genes in the cucumber genome.</title>
        <authorList>
            <person name="Li Z."/>
            <person name="Zhang Z."/>
            <person name="Yan P."/>
            <person name="Huang S."/>
            <person name="Fei Z."/>
            <person name="Lin K."/>
        </authorList>
    </citation>
    <scope>NUCLEOTIDE SEQUENCE [LARGE SCALE GENOMIC DNA]</scope>
    <source>
        <strain evidence="12">cv. 9930</strain>
    </source>
</reference>
<evidence type="ECO:0000256" key="1">
    <source>
        <dbReference type="ARBA" id="ARBA00006234"/>
    </source>
</evidence>
<feature type="region of interest" description="Disordered" evidence="9">
    <location>
        <begin position="549"/>
        <end position="576"/>
    </location>
</feature>
<dbReference type="GO" id="GO:0005524">
    <property type="term" value="F:ATP binding"/>
    <property type="evidence" value="ECO:0007669"/>
    <property type="project" value="UniProtKB-UniRule"/>
</dbReference>
<dbReference type="InterPro" id="IPR017441">
    <property type="entry name" value="Protein_kinase_ATP_BS"/>
</dbReference>
<feature type="binding site" evidence="8">
    <location>
        <position position="46"/>
    </location>
    <ligand>
        <name>ATP</name>
        <dbReference type="ChEBI" id="CHEBI:30616"/>
    </ligand>
</feature>
<dbReference type="Pfam" id="PF00069">
    <property type="entry name" value="Pkinase"/>
    <property type="match status" value="1"/>
</dbReference>
<organism evidence="11 12">
    <name type="scientific">Cucumis sativus</name>
    <name type="common">Cucumber</name>
    <dbReference type="NCBI Taxonomy" id="3659"/>
    <lineage>
        <taxon>Eukaryota</taxon>
        <taxon>Viridiplantae</taxon>
        <taxon>Streptophyta</taxon>
        <taxon>Embryophyta</taxon>
        <taxon>Tracheophyta</taxon>
        <taxon>Spermatophyta</taxon>
        <taxon>Magnoliopsida</taxon>
        <taxon>eudicotyledons</taxon>
        <taxon>Gunneridae</taxon>
        <taxon>Pentapetalae</taxon>
        <taxon>rosids</taxon>
        <taxon>fabids</taxon>
        <taxon>Cucurbitales</taxon>
        <taxon>Cucurbitaceae</taxon>
        <taxon>Benincaseae</taxon>
        <taxon>Cucumis</taxon>
    </lineage>
</organism>
<dbReference type="InterPro" id="IPR011009">
    <property type="entry name" value="Kinase-like_dom_sf"/>
</dbReference>
<dbReference type="GO" id="GO:0005776">
    <property type="term" value="C:autophagosome"/>
    <property type="evidence" value="ECO:0000318"/>
    <property type="project" value="GO_Central"/>
</dbReference>
<evidence type="ECO:0000256" key="3">
    <source>
        <dbReference type="ARBA" id="ARBA00022679"/>
    </source>
</evidence>
<dbReference type="GO" id="GO:0005829">
    <property type="term" value="C:cytosol"/>
    <property type="evidence" value="ECO:0000318"/>
    <property type="project" value="GO_Central"/>
</dbReference>
<evidence type="ECO:0000313" key="11">
    <source>
        <dbReference type="EMBL" id="KGN46476.1"/>
    </source>
</evidence>
<name>A0A0A0KFG0_CUCSA</name>
<dbReference type="PANTHER" id="PTHR24348:SF22">
    <property type="entry name" value="NON-SPECIFIC SERINE_THREONINE PROTEIN KINASE"/>
    <property type="match status" value="1"/>
</dbReference>
<dbReference type="Proteomes" id="UP000029981">
    <property type="component" value="Chromosome 6"/>
</dbReference>
<keyword evidence="6 8" id="KW-0067">ATP-binding</keyword>
<dbReference type="Pfam" id="PF24497">
    <property type="entry name" value="MIT_ATG1"/>
    <property type="match status" value="1"/>
</dbReference>
<comment type="similarity">
    <text evidence="1">Belongs to the protein kinase superfamily. CAMK Ser/Thr protein kinase family. SNF1 subfamily.</text>
</comment>
<dbReference type="PANTHER" id="PTHR24348">
    <property type="entry name" value="SERINE/THREONINE-PROTEIN KINASE UNC-51-RELATED"/>
    <property type="match status" value="1"/>
</dbReference>
<dbReference type="OMA" id="EIMRCED"/>
<proteinExistence type="inferred from homology"/>
<gene>
    <name evidence="11" type="ORF">Csa_6G095920</name>
</gene>
<dbReference type="GO" id="GO:0016020">
    <property type="term" value="C:membrane"/>
    <property type="evidence" value="ECO:0000318"/>
    <property type="project" value="GO_Central"/>
</dbReference>
<dbReference type="SMART" id="SM00220">
    <property type="entry name" value="S_TKc"/>
    <property type="match status" value="1"/>
</dbReference>
<dbReference type="OrthoDB" id="346907at2759"/>
<evidence type="ECO:0000256" key="2">
    <source>
        <dbReference type="ARBA" id="ARBA00022527"/>
    </source>
</evidence>
<dbReference type="AlphaFoldDB" id="A0A0A0KFG0"/>
<evidence type="ECO:0000256" key="8">
    <source>
        <dbReference type="PROSITE-ProRule" id="PRU10141"/>
    </source>
</evidence>
<keyword evidence="12" id="KW-1185">Reference proteome</keyword>
<accession>A0A0A0KFG0</accession>
<dbReference type="PROSITE" id="PS00107">
    <property type="entry name" value="PROTEIN_KINASE_ATP"/>
    <property type="match status" value="1"/>
</dbReference>
<dbReference type="STRING" id="3659.A0A0A0KFG0"/>
<feature type="compositionally biased region" description="Basic and acidic residues" evidence="9">
    <location>
        <begin position="296"/>
        <end position="314"/>
    </location>
</feature>
<dbReference type="Gene3D" id="1.10.510.10">
    <property type="entry name" value="Transferase(Phosphotransferase) domain 1"/>
    <property type="match status" value="1"/>
</dbReference>
<dbReference type="Gramene" id="KGN46476">
    <property type="protein sequence ID" value="KGN46476"/>
    <property type="gene ID" value="Csa_6G095920"/>
</dbReference>
<evidence type="ECO:0000313" key="12">
    <source>
        <dbReference type="Proteomes" id="UP000029981"/>
    </source>
</evidence>
<dbReference type="eggNOG" id="KOG0595">
    <property type="taxonomic scope" value="Eukaryota"/>
</dbReference>
<dbReference type="GO" id="GO:0000407">
    <property type="term" value="C:phagophore assembly site"/>
    <property type="evidence" value="ECO:0000318"/>
    <property type="project" value="GO_Central"/>
</dbReference>
<dbReference type="FunFam" id="3.30.200.20:FF:000003">
    <property type="entry name" value="Non-specific serine/threonine protein kinase"/>
    <property type="match status" value="1"/>
</dbReference>